<keyword evidence="2" id="KW-1185">Reference proteome</keyword>
<reference evidence="1 2" key="1">
    <citation type="submission" date="2019-01" db="EMBL/GenBank/DDBJ databases">
        <title>Draft genome sequence of Psathyrella aberdarensis IHI B618.</title>
        <authorList>
            <person name="Buettner E."/>
            <person name="Kellner H."/>
        </authorList>
    </citation>
    <scope>NUCLEOTIDE SEQUENCE [LARGE SCALE GENOMIC DNA]</scope>
    <source>
        <strain evidence="1 2">IHI B618</strain>
    </source>
</reference>
<dbReference type="OrthoDB" id="2834536at2759"/>
<comment type="caution">
    <text evidence="1">The sequence shown here is derived from an EMBL/GenBank/DDBJ whole genome shotgun (WGS) entry which is preliminary data.</text>
</comment>
<evidence type="ECO:0000313" key="1">
    <source>
        <dbReference type="EMBL" id="RXW12384.1"/>
    </source>
</evidence>
<dbReference type="STRING" id="2316362.A0A4Q2D251"/>
<organism evidence="1 2">
    <name type="scientific">Candolleomyces aberdarensis</name>
    <dbReference type="NCBI Taxonomy" id="2316362"/>
    <lineage>
        <taxon>Eukaryota</taxon>
        <taxon>Fungi</taxon>
        <taxon>Dikarya</taxon>
        <taxon>Basidiomycota</taxon>
        <taxon>Agaricomycotina</taxon>
        <taxon>Agaricomycetes</taxon>
        <taxon>Agaricomycetidae</taxon>
        <taxon>Agaricales</taxon>
        <taxon>Agaricineae</taxon>
        <taxon>Psathyrellaceae</taxon>
        <taxon>Candolleomyces</taxon>
    </lineage>
</organism>
<protein>
    <submittedName>
        <fullName evidence="1">Uncharacterized protein</fullName>
    </submittedName>
</protein>
<sequence>MLTVAIAGHKYPSLEDKLLDELMGSVDDICAWVNYLLTCQMMTPVEYRRQCFEEVAVDGALVKYSIFFSILAQDNPQMKNALVSSPTFGDLLLRFWTAKDQSGQLWVLNRPLRDSPCHMVCMMLKALKAEHGREVILQRIHFRNSSFAFQIATVIMERAAQAVSPSTSELHLGFEHFEALVRAVQILTTQSSVIWKQFIRMGYLKRLTSILNTLGKRVSQEDCTMGNQQSILTASGILCQHLYDDSIHPICGWRDVVDGGLVTIILRVLSFLPDTGDTPSLVRQGVGLLDLLSEYISYHTVVKKLPKSPFPQHLESVIQKDPVSVGLWREFWAKQDVSWMLNSTIDEVVPSLCDNQLSLPLNPDANPIKVRKPLGAWYSHSDRRLHLAHAQAYYDKAIDAFYENPNDLGSPHFVVIMDFTTPDIKFSLEALYNGAHDDVPTWDPLATLPAAQSHFEPRFQALMSEFHSHSYTPTTSRLVELIIPFGERCTLILTVWLNRLDESWVARYSIFRFCTM</sequence>
<proteinExistence type="predicted"/>
<name>A0A4Q2D251_9AGAR</name>
<accession>A0A4Q2D251</accession>
<gene>
    <name evidence="1" type="ORF">EST38_g13471</name>
</gene>
<dbReference type="EMBL" id="SDEE01001265">
    <property type="protein sequence ID" value="RXW12384.1"/>
    <property type="molecule type" value="Genomic_DNA"/>
</dbReference>
<dbReference type="AlphaFoldDB" id="A0A4Q2D251"/>
<dbReference type="Proteomes" id="UP000290288">
    <property type="component" value="Unassembled WGS sequence"/>
</dbReference>
<evidence type="ECO:0000313" key="2">
    <source>
        <dbReference type="Proteomes" id="UP000290288"/>
    </source>
</evidence>